<protein>
    <submittedName>
        <fullName evidence="8">CLIP1</fullName>
    </submittedName>
</protein>
<feature type="domain" description="CLIP1 zinc knuckle" evidence="7">
    <location>
        <begin position="211"/>
        <end position="227"/>
    </location>
</feature>
<name>A0A812DFT6_ACAPH</name>
<dbReference type="Pfam" id="PF16641">
    <property type="entry name" value="CLIP1_ZNF"/>
    <property type="match status" value="2"/>
</dbReference>
<evidence type="ECO:0000313" key="8">
    <source>
        <dbReference type="EMBL" id="CAE1297617.1"/>
    </source>
</evidence>
<evidence type="ECO:0000259" key="7">
    <source>
        <dbReference type="Pfam" id="PF16641"/>
    </source>
</evidence>
<gene>
    <name evidence="8" type="ORF">SPHA_52094</name>
</gene>
<keyword evidence="9" id="KW-1185">Reference proteome</keyword>
<evidence type="ECO:0000313" key="9">
    <source>
        <dbReference type="Proteomes" id="UP000597762"/>
    </source>
</evidence>
<evidence type="ECO:0000256" key="3">
    <source>
        <dbReference type="ARBA" id="ARBA00022701"/>
    </source>
</evidence>
<dbReference type="GO" id="GO:0005874">
    <property type="term" value="C:microtubule"/>
    <property type="evidence" value="ECO:0007669"/>
    <property type="project" value="UniProtKB-KW"/>
</dbReference>
<dbReference type="OrthoDB" id="5412539at2759"/>
<keyword evidence="3" id="KW-0493">Microtubule</keyword>
<reference evidence="8" key="1">
    <citation type="submission" date="2021-01" db="EMBL/GenBank/DDBJ databases">
        <authorList>
            <person name="Li R."/>
            <person name="Bekaert M."/>
        </authorList>
    </citation>
    <scope>NUCLEOTIDE SEQUENCE</scope>
    <source>
        <strain evidence="8">Farmed</strain>
    </source>
</reference>
<evidence type="ECO:0000256" key="4">
    <source>
        <dbReference type="ARBA" id="ARBA00023054"/>
    </source>
</evidence>
<accession>A0A812DFT6</accession>
<evidence type="ECO:0000256" key="1">
    <source>
        <dbReference type="ARBA" id="ARBA00004245"/>
    </source>
</evidence>
<organism evidence="8 9">
    <name type="scientific">Acanthosepion pharaonis</name>
    <name type="common">Pharaoh cuttlefish</name>
    <name type="synonym">Sepia pharaonis</name>
    <dbReference type="NCBI Taxonomy" id="158019"/>
    <lineage>
        <taxon>Eukaryota</taxon>
        <taxon>Metazoa</taxon>
        <taxon>Spiralia</taxon>
        <taxon>Lophotrochozoa</taxon>
        <taxon>Mollusca</taxon>
        <taxon>Cephalopoda</taxon>
        <taxon>Coleoidea</taxon>
        <taxon>Decapodiformes</taxon>
        <taxon>Sepiida</taxon>
        <taxon>Sepiina</taxon>
        <taxon>Sepiidae</taxon>
        <taxon>Acanthosepion</taxon>
    </lineage>
</organism>
<keyword evidence="5" id="KW-0206">Cytoskeleton</keyword>
<dbReference type="AlphaFoldDB" id="A0A812DFT6"/>
<evidence type="ECO:0000256" key="6">
    <source>
        <dbReference type="SAM" id="Coils"/>
    </source>
</evidence>
<proteinExistence type="predicted"/>
<feature type="domain" description="CLIP1 zinc knuckle" evidence="7">
    <location>
        <begin position="172"/>
        <end position="189"/>
    </location>
</feature>
<dbReference type="EMBL" id="CAHIKZ030003215">
    <property type="protein sequence ID" value="CAE1297617.1"/>
    <property type="molecule type" value="Genomic_DNA"/>
</dbReference>
<dbReference type="Proteomes" id="UP000597762">
    <property type="component" value="Unassembled WGS sequence"/>
</dbReference>
<evidence type="ECO:0000256" key="5">
    <source>
        <dbReference type="ARBA" id="ARBA00023212"/>
    </source>
</evidence>
<sequence length="233" mass="26689">MVSYSSFFNDLYSAQLKEIETEKSTLVKQIETRGALIKEKDLKITQHQEELKKLSKENISLKEKSANVADDLVQQNQQLLEKVKNLEAELAATCSLTNGTSEEPTNTENEIISKLKQEKEDSLAEIEFLKAEIVYLHMKNENLKARMESIENGDLKNGEPEEVKKRNILPPRLFCDICDEFDLHETEDCPKQEMSESPPCTQYHGNPKQERPFCEICEAFGHLTANCDVDETF</sequence>
<feature type="coiled-coil region" evidence="6">
    <location>
        <begin position="37"/>
        <end position="132"/>
    </location>
</feature>
<dbReference type="InterPro" id="IPR032108">
    <property type="entry name" value="CLIP1_ZNF"/>
</dbReference>
<keyword evidence="2" id="KW-0963">Cytoplasm</keyword>
<evidence type="ECO:0000256" key="2">
    <source>
        <dbReference type="ARBA" id="ARBA00022490"/>
    </source>
</evidence>
<keyword evidence="4 6" id="KW-0175">Coiled coil</keyword>
<comment type="subcellular location">
    <subcellularLocation>
        <location evidence="1">Cytoplasm</location>
        <location evidence="1">Cytoskeleton</location>
    </subcellularLocation>
</comment>
<comment type="caution">
    <text evidence="8">The sequence shown here is derived from an EMBL/GenBank/DDBJ whole genome shotgun (WGS) entry which is preliminary data.</text>
</comment>